<gene>
    <name evidence="1" type="ORF">LCGC14_2477870</name>
</gene>
<protein>
    <submittedName>
        <fullName evidence="1">Uncharacterized protein</fullName>
    </submittedName>
</protein>
<proteinExistence type="predicted"/>
<dbReference type="AlphaFoldDB" id="A0A0F9B9B1"/>
<sequence>MAFAGITAAILSNYDEALKTYYLDAIREQLNHNTLLADVIDTNEKDVSGKNATINHHYGRTKGTGARADGGTLPAADYQKFQTSIVPMRYNYGRVTISGPTIAATRDSKGAYARAVETEISGCVNDLQREINRQL</sequence>
<comment type="caution">
    <text evidence="1">The sequence shown here is derived from an EMBL/GenBank/DDBJ whole genome shotgun (WGS) entry which is preliminary data.</text>
</comment>
<dbReference type="EMBL" id="LAZR01038957">
    <property type="protein sequence ID" value="KKL18205.1"/>
    <property type="molecule type" value="Genomic_DNA"/>
</dbReference>
<accession>A0A0F9B9B1</accession>
<organism evidence="1">
    <name type="scientific">marine sediment metagenome</name>
    <dbReference type="NCBI Taxonomy" id="412755"/>
    <lineage>
        <taxon>unclassified sequences</taxon>
        <taxon>metagenomes</taxon>
        <taxon>ecological metagenomes</taxon>
    </lineage>
</organism>
<evidence type="ECO:0000313" key="1">
    <source>
        <dbReference type="EMBL" id="KKL18205.1"/>
    </source>
</evidence>
<feature type="non-terminal residue" evidence="1">
    <location>
        <position position="135"/>
    </location>
</feature>
<name>A0A0F9B9B1_9ZZZZ</name>
<reference evidence="1" key="1">
    <citation type="journal article" date="2015" name="Nature">
        <title>Complex archaea that bridge the gap between prokaryotes and eukaryotes.</title>
        <authorList>
            <person name="Spang A."/>
            <person name="Saw J.H."/>
            <person name="Jorgensen S.L."/>
            <person name="Zaremba-Niedzwiedzka K."/>
            <person name="Martijn J."/>
            <person name="Lind A.E."/>
            <person name="van Eijk R."/>
            <person name="Schleper C."/>
            <person name="Guy L."/>
            <person name="Ettema T.J."/>
        </authorList>
    </citation>
    <scope>NUCLEOTIDE SEQUENCE</scope>
</reference>